<dbReference type="AlphaFoldDB" id="A0A7W7GY58"/>
<evidence type="ECO:0000313" key="1">
    <source>
        <dbReference type="EMBL" id="MBB4740451.1"/>
    </source>
</evidence>
<comment type="caution">
    <text evidence="1">The sequence shown here is derived from an EMBL/GenBank/DDBJ whole genome shotgun (WGS) entry which is preliminary data.</text>
</comment>
<name>A0A7W7GY58_9ACTN</name>
<dbReference type="Proteomes" id="UP000546162">
    <property type="component" value="Unassembled WGS sequence"/>
</dbReference>
<organism evidence="1 2">
    <name type="scientific">Actinoplanes octamycinicus</name>
    <dbReference type="NCBI Taxonomy" id="135948"/>
    <lineage>
        <taxon>Bacteria</taxon>
        <taxon>Bacillati</taxon>
        <taxon>Actinomycetota</taxon>
        <taxon>Actinomycetes</taxon>
        <taxon>Micromonosporales</taxon>
        <taxon>Micromonosporaceae</taxon>
        <taxon>Actinoplanes</taxon>
    </lineage>
</organism>
<dbReference type="RefSeq" id="WP_185041029.1">
    <property type="nucleotide sequence ID" value="NZ_BAABFG010000005.1"/>
</dbReference>
<accession>A0A7W7GY58</accession>
<proteinExistence type="predicted"/>
<evidence type="ECO:0000313" key="2">
    <source>
        <dbReference type="Proteomes" id="UP000546162"/>
    </source>
</evidence>
<protein>
    <recommendedName>
        <fullName evidence="3">DUF2332 domain-containing protein</fullName>
    </recommendedName>
</protein>
<dbReference type="Pfam" id="PF10094">
    <property type="entry name" value="DUF2332"/>
    <property type="match status" value="1"/>
</dbReference>
<reference evidence="1 2" key="1">
    <citation type="submission" date="2020-08" db="EMBL/GenBank/DDBJ databases">
        <title>Sequencing the genomes of 1000 actinobacteria strains.</title>
        <authorList>
            <person name="Klenk H.-P."/>
        </authorList>
    </citation>
    <scope>NUCLEOTIDE SEQUENCE [LARGE SCALE GENOMIC DNA]</scope>
    <source>
        <strain evidence="1 2">DSM 45809</strain>
    </source>
</reference>
<sequence length="326" mass="35164">MSTAVIYAEFAAREAAGESPAYEALAVAVSHDRRVVGLLDALPPAKRQPNLLFAVLRFLGGPVTEPAAACDFVVANWPRIEPEIRARATQTNEVARCALLLPLLAALPQPLALLEAGPSAGLNLYPDRYAYRYGEHVLGDGEPLLDCALTGAPPPARLPEIVWRAGLDRNPLDVTDPADLAWLDALIWPERDERRARLRAAARIAAADPPLLVRGDLADDLPALAARAPRDATLVIFHSMVLYQVPAADRERFIAAVRGLPAHWIALENPTVLSYPGPLPNPPAETLHHVLALDGEPVAWARPHGQALTWFGRPMSGSPVPGRPRS</sequence>
<gene>
    <name evidence="1" type="ORF">BJY16_003910</name>
</gene>
<dbReference type="EMBL" id="JACHNB010000001">
    <property type="protein sequence ID" value="MBB4740451.1"/>
    <property type="molecule type" value="Genomic_DNA"/>
</dbReference>
<dbReference type="InterPro" id="IPR011200">
    <property type="entry name" value="UCP012608"/>
</dbReference>
<evidence type="ECO:0008006" key="3">
    <source>
        <dbReference type="Google" id="ProtNLM"/>
    </source>
</evidence>
<keyword evidence="2" id="KW-1185">Reference proteome</keyword>